<dbReference type="HAMAP" id="MF_00057">
    <property type="entry name" value="KdsB"/>
    <property type="match status" value="1"/>
</dbReference>
<dbReference type="SUPFAM" id="SSF53448">
    <property type="entry name" value="Nucleotide-diphospho-sugar transferases"/>
    <property type="match status" value="1"/>
</dbReference>
<dbReference type="PANTHER" id="PTHR42866">
    <property type="entry name" value="3-DEOXY-MANNO-OCTULOSONATE CYTIDYLYLTRANSFERASE"/>
    <property type="match status" value="1"/>
</dbReference>
<dbReference type="Gene3D" id="3.90.550.10">
    <property type="entry name" value="Spore Coat Polysaccharide Biosynthesis Protein SpsA, Chain A"/>
    <property type="match status" value="1"/>
</dbReference>
<evidence type="ECO:0000256" key="1">
    <source>
        <dbReference type="ARBA" id="ARBA00004370"/>
    </source>
</evidence>
<name>A0A3B0ZVP0_9ZZZZ</name>
<dbReference type="AlphaFoldDB" id="A0A3B0ZVP0"/>
<keyword evidence="3 4" id="KW-0548">Nucleotidyltransferase</keyword>
<dbReference type="EMBL" id="UOFQ01000169">
    <property type="protein sequence ID" value="VAW90029.1"/>
    <property type="molecule type" value="Genomic_DNA"/>
</dbReference>
<sequence>MGFYVVIPARYASTRLPGKPLCEIAGKTMIQHVYERALESDAEKTIIATDDKRIQAVAEGFGAEVCMTLDTHPSGTDRLAEVVELLGCHDDQIIVNLQGDEPLMPAALINQTAENLASFNEASVSTLCKRIDNRTALFDRHTVKVAMDENGYALYFSRSAIPWPGEAHRTDSTSLADNTEYFSHIGLYGYRAGFIKKYVAWSPSPHERAESLEQLRVLWHSHKIHVGVTDSYPGLSIDTEEELAKLEAIMAEW</sequence>
<dbReference type="NCBIfam" id="NF003950">
    <property type="entry name" value="PRK05450.1-3"/>
    <property type="match status" value="1"/>
</dbReference>
<dbReference type="NCBIfam" id="NF003952">
    <property type="entry name" value="PRK05450.1-5"/>
    <property type="match status" value="1"/>
</dbReference>
<accession>A0A3B0ZVP0</accession>
<dbReference type="EC" id="2.7.7.38" evidence="4"/>
<dbReference type="GO" id="GO:0044281">
    <property type="term" value="P:small molecule metabolic process"/>
    <property type="evidence" value="ECO:0007669"/>
    <property type="project" value="UniProtKB-ARBA"/>
</dbReference>
<dbReference type="CDD" id="cd02517">
    <property type="entry name" value="CMP-KDO-Synthetase"/>
    <property type="match status" value="1"/>
</dbReference>
<dbReference type="Pfam" id="PF02348">
    <property type="entry name" value="CTP_transf_3"/>
    <property type="match status" value="1"/>
</dbReference>
<dbReference type="PANTHER" id="PTHR42866:SF2">
    <property type="entry name" value="3-DEOXY-MANNO-OCTULOSONATE CYTIDYLYLTRANSFERASE, MITOCHONDRIAL"/>
    <property type="match status" value="1"/>
</dbReference>
<dbReference type="GO" id="GO:1901137">
    <property type="term" value="P:carbohydrate derivative biosynthetic process"/>
    <property type="evidence" value="ECO:0007669"/>
    <property type="project" value="UniProtKB-ARBA"/>
</dbReference>
<dbReference type="GO" id="GO:0008690">
    <property type="term" value="F:3-deoxy-manno-octulosonate cytidylyltransferase activity"/>
    <property type="evidence" value="ECO:0007669"/>
    <property type="project" value="UniProtKB-EC"/>
</dbReference>
<evidence type="ECO:0000256" key="2">
    <source>
        <dbReference type="ARBA" id="ARBA00022679"/>
    </source>
</evidence>
<evidence type="ECO:0000256" key="3">
    <source>
        <dbReference type="ARBA" id="ARBA00022695"/>
    </source>
</evidence>
<dbReference type="InterPro" id="IPR004528">
    <property type="entry name" value="KdsB"/>
</dbReference>
<evidence type="ECO:0000313" key="4">
    <source>
        <dbReference type="EMBL" id="VAW90029.1"/>
    </source>
</evidence>
<comment type="subcellular location">
    <subcellularLocation>
        <location evidence="1">Membrane</location>
    </subcellularLocation>
</comment>
<proteinExistence type="inferred from homology"/>
<dbReference type="GO" id="GO:0005829">
    <property type="term" value="C:cytosol"/>
    <property type="evidence" value="ECO:0007669"/>
    <property type="project" value="TreeGrafter"/>
</dbReference>
<organism evidence="4">
    <name type="scientific">hydrothermal vent metagenome</name>
    <dbReference type="NCBI Taxonomy" id="652676"/>
    <lineage>
        <taxon>unclassified sequences</taxon>
        <taxon>metagenomes</taxon>
        <taxon>ecological metagenomes</taxon>
    </lineage>
</organism>
<dbReference type="InterPro" id="IPR003329">
    <property type="entry name" value="Cytidylyl_trans"/>
</dbReference>
<dbReference type="NCBIfam" id="NF009905">
    <property type="entry name" value="PRK13368.1"/>
    <property type="match status" value="1"/>
</dbReference>
<dbReference type="FunFam" id="3.90.550.10:FF:000011">
    <property type="entry name" value="3-deoxy-manno-octulosonate cytidylyltransferase"/>
    <property type="match status" value="1"/>
</dbReference>
<keyword evidence="2 4" id="KW-0808">Transferase</keyword>
<gene>
    <name evidence="4" type="ORF">MNBD_GAMMA17-286</name>
</gene>
<reference evidence="4" key="1">
    <citation type="submission" date="2018-06" db="EMBL/GenBank/DDBJ databases">
        <authorList>
            <person name="Zhirakovskaya E."/>
        </authorList>
    </citation>
    <scope>NUCLEOTIDE SEQUENCE</scope>
</reference>
<dbReference type="NCBIfam" id="TIGR00466">
    <property type="entry name" value="kdsB"/>
    <property type="match status" value="1"/>
</dbReference>
<dbReference type="GO" id="GO:0016020">
    <property type="term" value="C:membrane"/>
    <property type="evidence" value="ECO:0007669"/>
    <property type="project" value="UniProtKB-SubCell"/>
</dbReference>
<protein>
    <submittedName>
        <fullName evidence="4">3-deoxy-manno-octulosonate cytidylyltransferase</fullName>
        <ecNumber evidence="4">2.7.7.38</ecNumber>
    </submittedName>
</protein>
<dbReference type="InterPro" id="IPR029044">
    <property type="entry name" value="Nucleotide-diphossugar_trans"/>
</dbReference>